<accession>A0ABT6K8Z1</accession>
<gene>
    <name evidence="1" type="ORF">NWP22_00215</name>
</gene>
<evidence type="ECO:0000313" key="1">
    <source>
        <dbReference type="EMBL" id="MDH6104321.1"/>
    </source>
</evidence>
<reference evidence="1 2" key="1">
    <citation type="journal article" date="2023" name="J. Phycol.">
        <title>Chrysosporum ovalisporum is synonymous with the true-branching cyanobacterium Umezakia natans (Nostocales/Aphanizomenonaceae).</title>
        <authorList>
            <person name="McGregor G.B."/>
            <person name="Sendall B.C."/>
            <person name="Niiyama Y."/>
            <person name="Tuji A."/>
            <person name="Willis A."/>
        </authorList>
    </citation>
    <scope>NUCLEOTIDE SEQUENCE [LARGE SCALE GENOMIC DNA]</scope>
    <source>
        <strain evidence="1 2">CS-531</strain>
    </source>
</reference>
<dbReference type="EMBL" id="JANQDF010000003">
    <property type="protein sequence ID" value="MDH6104321.1"/>
    <property type="molecule type" value="Genomic_DNA"/>
</dbReference>
<keyword evidence="2" id="KW-1185">Reference proteome</keyword>
<protein>
    <recommendedName>
        <fullName evidence="3">Transposase</fullName>
    </recommendedName>
</protein>
<evidence type="ECO:0000313" key="2">
    <source>
        <dbReference type="Proteomes" id="UP001159386"/>
    </source>
</evidence>
<sequence length="47" mass="5327">MCLIYLQTAGSKKKICAIAQALFLGWRAFVTSQTKHWVRAVDLSDRT</sequence>
<organism evidence="1 2">
    <name type="scientific">Anabaenopsis tanganyikae CS-531</name>
    <dbReference type="NCBI Taxonomy" id="2785304"/>
    <lineage>
        <taxon>Bacteria</taxon>
        <taxon>Bacillati</taxon>
        <taxon>Cyanobacteriota</taxon>
        <taxon>Cyanophyceae</taxon>
        <taxon>Nostocales</taxon>
        <taxon>Nodulariaceae</taxon>
        <taxon>Anabaenopsis</taxon>
        <taxon>Anabaenopsis tanganyikae</taxon>
    </lineage>
</organism>
<comment type="caution">
    <text evidence="1">The sequence shown here is derived from an EMBL/GenBank/DDBJ whole genome shotgun (WGS) entry which is preliminary data.</text>
</comment>
<name>A0ABT6K8Z1_9CYAN</name>
<evidence type="ECO:0008006" key="3">
    <source>
        <dbReference type="Google" id="ProtNLM"/>
    </source>
</evidence>
<dbReference type="RefSeq" id="WP_271731272.1">
    <property type="nucleotide sequence ID" value="NZ_JANQDF010000003.1"/>
</dbReference>
<dbReference type="Proteomes" id="UP001159386">
    <property type="component" value="Unassembled WGS sequence"/>
</dbReference>
<proteinExistence type="predicted"/>